<protein>
    <recommendedName>
        <fullName evidence="1">GPI inositol-deacylase winged helix domain-containing protein</fullName>
    </recommendedName>
</protein>
<dbReference type="EMBL" id="MU003782">
    <property type="protein sequence ID" value="KAF2722474.1"/>
    <property type="molecule type" value="Genomic_DNA"/>
</dbReference>
<proteinExistence type="predicted"/>
<accession>A0A9P4UQ59</accession>
<dbReference type="PANTHER" id="PTHR10039">
    <property type="entry name" value="AMELOGENIN"/>
    <property type="match status" value="1"/>
</dbReference>
<dbReference type="InterPro" id="IPR054471">
    <property type="entry name" value="GPIID_WHD"/>
</dbReference>
<keyword evidence="3" id="KW-1185">Reference proteome</keyword>
<comment type="caution">
    <text evidence="2">The sequence shown here is derived from an EMBL/GenBank/DDBJ whole genome shotgun (WGS) entry which is preliminary data.</text>
</comment>
<evidence type="ECO:0000313" key="3">
    <source>
        <dbReference type="Proteomes" id="UP000799441"/>
    </source>
</evidence>
<feature type="domain" description="GPI inositol-deacylase winged helix" evidence="1">
    <location>
        <begin position="50"/>
        <end position="125"/>
    </location>
</feature>
<dbReference type="AlphaFoldDB" id="A0A9P4UQ59"/>
<name>A0A9P4UQ59_9PEZI</name>
<sequence>MFRLAQCQLDEISKLRKDGAVKAALETLPKTLEASYSRILGRIDPNDDTFARQVLLWLVHAFYPLHLPAIAEAAVFKPGMSAIEDEARLGDPGEVLDICGMLVFHNDNLNEIRKVHHTVRDYLLAVEDSFFYLPEKNSHRSLAELCCRTCLWIRSLGHSRVVKSFC</sequence>
<reference evidence="2" key="1">
    <citation type="journal article" date="2020" name="Stud. Mycol.">
        <title>101 Dothideomycetes genomes: a test case for predicting lifestyles and emergence of pathogens.</title>
        <authorList>
            <person name="Haridas S."/>
            <person name="Albert R."/>
            <person name="Binder M."/>
            <person name="Bloem J."/>
            <person name="Labutti K."/>
            <person name="Salamov A."/>
            <person name="Andreopoulos B."/>
            <person name="Baker S."/>
            <person name="Barry K."/>
            <person name="Bills G."/>
            <person name="Bluhm B."/>
            <person name="Cannon C."/>
            <person name="Castanera R."/>
            <person name="Culley D."/>
            <person name="Daum C."/>
            <person name="Ezra D."/>
            <person name="Gonzalez J."/>
            <person name="Henrissat B."/>
            <person name="Kuo A."/>
            <person name="Liang C."/>
            <person name="Lipzen A."/>
            <person name="Lutzoni F."/>
            <person name="Magnuson J."/>
            <person name="Mondo S."/>
            <person name="Nolan M."/>
            <person name="Ohm R."/>
            <person name="Pangilinan J."/>
            <person name="Park H.-J."/>
            <person name="Ramirez L."/>
            <person name="Alfaro M."/>
            <person name="Sun H."/>
            <person name="Tritt A."/>
            <person name="Yoshinaga Y."/>
            <person name="Zwiers L.-H."/>
            <person name="Turgeon B."/>
            <person name="Goodwin S."/>
            <person name="Spatafora J."/>
            <person name="Crous P."/>
            <person name="Grigoriev I."/>
        </authorList>
    </citation>
    <scope>NUCLEOTIDE SEQUENCE</scope>
    <source>
        <strain evidence="2">CBS 116435</strain>
    </source>
</reference>
<dbReference type="OrthoDB" id="1577640at2759"/>
<dbReference type="Pfam" id="PF22939">
    <property type="entry name" value="WHD_GPIID"/>
    <property type="match status" value="1"/>
</dbReference>
<dbReference type="PANTHER" id="PTHR10039:SF16">
    <property type="entry name" value="GPI INOSITOL-DEACYLASE"/>
    <property type="match status" value="1"/>
</dbReference>
<dbReference type="Proteomes" id="UP000799441">
    <property type="component" value="Unassembled WGS sequence"/>
</dbReference>
<evidence type="ECO:0000259" key="1">
    <source>
        <dbReference type="Pfam" id="PF22939"/>
    </source>
</evidence>
<organism evidence="2 3">
    <name type="scientific">Polychaeton citri CBS 116435</name>
    <dbReference type="NCBI Taxonomy" id="1314669"/>
    <lineage>
        <taxon>Eukaryota</taxon>
        <taxon>Fungi</taxon>
        <taxon>Dikarya</taxon>
        <taxon>Ascomycota</taxon>
        <taxon>Pezizomycotina</taxon>
        <taxon>Dothideomycetes</taxon>
        <taxon>Dothideomycetidae</taxon>
        <taxon>Capnodiales</taxon>
        <taxon>Capnodiaceae</taxon>
        <taxon>Polychaeton</taxon>
    </lineage>
</organism>
<evidence type="ECO:0000313" key="2">
    <source>
        <dbReference type="EMBL" id="KAF2722474.1"/>
    </source>
</evidence>
<gene>
    <name evidence="2" type="ORF">K431DRAFT_44733</name>
</gene>